<reference evidence="2 3" key="1">
    <citation type="journal article" date="2024" name="Science">
        <title>Giant polyketide synthase enzymes in the biosynthesis of giant marine polyether toxins.</title>
        <authorList>
            <person name="Fallon T.R."/>
            <person name="Shende V.V."/>
            <person name="Wierzbicki I.H."/>
            <person name="Pendleton A.L."/>
            <person name="Watervoot N.F."/>
            <person name="Auber R.P."/>
            <person name="Gonzalez D.J."/>
            <person name="Wisecaver J.H."/>
            <person name="Moore B.S."/>
        </authorList>
    </citation>
    <scope>NUCLEOTIDE SEQUENCE [LARGE SCALE GENOMIC DNA]</scope>
    <source>
        <strain evidence="2 3">12B1</strain>
    </source>
</reference>
<comment type="caution">
    <text evidence="2">The sequence shown here is derived from an EMBL/GenBank/DDBJ whole genome shotgun (WGS) entry which is preliminary data.</text>
</comment>
<dbReference type="EMBL" id="JBGBPQ010000025">
    <property type="protein sequence ID" value="KAL1499583.1"/>
    <property type="molecule type" value="Genomic_DNA"/>
</dbReference>
<evidence type="ECO:0000313" key="3">
    <source>
        <dbReference type="Proteomes" id="UP001515480"/>
    </source>
</evidence>
<evidence type="ECO:0000313" key="2">
    <source>
        <dbReference type="EMBL" id="KAL1499583.1"/>
    </source>
</evidence>
<feature type="compositionally biased region" description="Basic and acidic residues" evidence="1">
    <location>
        <begin position="261"/>
        <end position="278"/>
    </location>
</feature>
<dbReference type="InterPro" id="IPR009097">
    <property type="entry name" value="Cyclic_Pdiesterase"/>
</dbReference>
<keyword evidence="3" id="KW-1185">Reference proteome</keyword>
<accession>A0AB34IIE5</accession>
<dbReference type="AlphaFoldDB" id="A0AB34IIE5"/>
<dbReference type="Proteomes" id="UP001515480">
    <property type="component" value="Unassembled WGS sequence"/>
</dbReference>
<name>A0AB34IIE5_PRYPA</name>
<proteinExistence type="predicted"/>
<dbReference type="Pfam" id="PF13563">
    <property type="entry name" value="2_5_RNA_ligase2"/>
    <property type="match status" value="1"/>
</dbReference>
<feature type="region of interest" description="Disordered" evidence="1">
    <location>
        <begin position="238"/>
        <end position="278"/>
    </location>
</feature>
<dbReference type="PANTHER" id="PTHR37474">
    <property type="entry name" value="RNA LIGASE/CYCLIC NUCLEOTIDE PHOSPHODIESTERASE"/>
    <property type="match status" value="1"/>
</dbReference>
<protein>
    <submittedName>
        <fullName evidence="2">Uncharacterized protein</fullName>
    </submittedName>
</protein>
<feature type="compositionally biased region" description="Basic residues" evidence="1">
    <location>
        <begin position="245"/>
        <end position="260"/>
    </location>
</feature>
<organism evidence="2 3">
    <name type="scientific">Prymnesium parvum</name>
    <name type="common">Toxic golden alga</name>
    <dbReference type="NCBI Taxonomy" id="97485"/>
    <lineage>
        <taxon>Eukaryota</taxon>
        <taxon>Haptista</taxon>
        <taxon>Haptophyta</taxon>
        <taxon>Prymnesiophyceae</taxon>
        <taxon>Prymnesiales</taxon>
        <taxon>Prymnesiaceae</taxon>
        <taxon>Prymnesium</taxon>
    </lineage>
</organism>
<dbReference type="SUPFAM" id="SSF55144">
    <property type="entry name" value="LigT-like"/>
    <property type="match status" value="1"/>
</dbReference>
<sequence>MQVALLCLAVPPHQSAPALSAGLITHAPKLHSSTVAVVPPDDVWESIQQARLSLRDKGMYRWPPHINLLYPFLPPSAFHECVAALAPVTSGISPFRVTLDALDTFGGRARGVLFCHPSSKAQHDALCDLQSALQAAVPVCDDYQRFGGFTPHLTLAHFSSREEAEQAKAALVGSWVPVSFDCSASVHLMHREGADGQFARAATLPLGGGASAGLPQLMEPAQRFPLMPAEEAEWIRDARLDARRRSPPRGSRSRRRRRPRRSAEERASIAARTPEDIEKIRAARRESRLLAEAAAKHKEIRP</sequence>
<gene>
    <name evidence="2" type="ORF">AB1Y20_011783</name>
</gene>
<evidence type="ECO:0000256" key="1">
    <source>
        <dbReference type="SAM" id="MobiDB-lite"/>
    </source>
</evidence>
<dbReference type="Gene3D" id="3.90.1140.10">
    <property type="entry name" value="Cyclic phosphodiesterase"/>
    <property type="match status" value="1"/>
</dbReference>
<dbReference type="PANTHER" id="PTHR37474:SF1">
    <property type="entry name" value="2'-5' RNA LIGASE FAMILY PROTEIN"/>
    <property type="match status" value="1"/>
</dbReference>